<gene>
    <name evidence="2" type="ORF">EYF80_050286</name>
</gene>
<evidence type="ECO:0000313" key="3">
    <source>
        <dbReference type="Proteomes" id="UP000314294"/>
    </source>
</evidence>
<accession>A0A4Z2FEH0</accession>
<dbReference type="Proteomes" id="UP000314294">
    <property type="component" value="Unassembled WGS sequence"/>
</dbReference>
<reference evidence="2 3" key="1">
    <citation type="submission" date="2019-03" db="EMBL/GenBank/DDBJ databases">
        <title>First draft genome of Liparis tanakae, snailfish: a comprehensive survey of snailfish specific genes.</title>
        <authorList>
            <person name="Kim W."/>
            <person name="Song I."/>
            <person name="Jeong J.-H."/>
            <person name="Kim D."/>
            <person name="Kim S."/>
            <person name="Ryu S."/>
            <person name="Song J.Y."/>
            <person name="Lee S.K."/>
        </authorList>
    </citation>
    <scope>NUCLEOTIDE SEQUENCE [LARGE SCALE GENOMIC DNA]</scope>
    <source>
        <tissue evidence="2">Muscle</tissue>
    </source>
</reference>
<feature type="region of interest" description="Disordered" evidence="1">
    <location>
        <begin position="1"/>
        <end position="22"/>
    </location>
</feature>
<dbReference type="EMBL" id="SRLO01001271">
    <property type="protein sequence ID" value="TNN39539.1"/>
    <property type="molecule type" value="Genomic_DNA"/>
</dbReference>
<dbReference type="AlphaFoldDB" id="A0A4Z2FEH0"/>
<sequence length="88" mass="9554">MRRLSRAVSTEGDGQKDVPPPPPISAVVGIYFRISKLKQSTFKKLKKGADPSMKSLPLCSAAMAFSSGRPTRSRKHSVGSARTVLYFS</sequence>
<evidence type="ECO:0000313" key="2">
    <source>
        <dbReference type="EMBL" id="TNN39539.1"/>
    </source>
</evidence>
<evidence type="ECO:0000256" key="1">
    <source>
        <dbReference type="SAM" id="MobiDB-lite"/>
    </source>
</evidence>
<keyword evidence="3" id="KW-1185">Reference proteome</keyword>
<protein>
    <submittedName>
        <fullName evidence="2">Uncharacterized protein</fullName>
    </submittedName>
</protein>
<comment type="caution">
    <text evidence="2">The sequence shown here is derived from an EMBL/GenBank/DDBJ whole genome shotgun (WGS) entry which is preliminary data.</text>
</comment>
<proteinExistence type="predicted"/>
<organism evidence="2 3">
    <name type="scientific">Liparis tanakae</name>
    <name type="common">Tanaka's snailfish</name>
    <dbReference type="NCBI Taxonomy" id="230148"/>
    <lineage>
        <taxon>Eukaryota</taxon>
        <taxon>Metazoa</taxon>
        <taxon>Chordata</taxon>
        <taxon>Craniata</taxon>
        <taxon>Vertebrata</taxon>
        <taxon>Euteleostomi</taxon>
        <taxon>Actinopterygii</taxon>
        <taxon>Neopterygii</taxon>
        <taxon>Teleostei</taxon>
        <taxon>Neoteleostei</taxon>
        <taxon>Acanthomorphata</taxon>
        <taxon>Eupercaria</taxon>
        <taxon>Perciformes</taxon>
        <taxon>Cottioidei</taxon>
        <taxon>Cottales</taxon>
        <taxon>Liparidae</taxon>
        <taxon>Liparis</taxon>
    </lineage>
</organism>
<name>A0A4Z2FEH0_9TELE</name>